<dbReference type="RefSeq" id="XP_008871679.1">
    <property type="nucleotide sequence ID" value="XM_008873457.1"/>
</dbReference>
<reference evidence="1" key="1">
    <citation type="submission" date="2013-12" db="EMBL/GenBank/DDBJ databases">
        <title>The Genome Sequence of Aphanomyces invadans NJM9701.</title>
        <authorList>
            <consortium name="The Broad Institute Genomics Platform"/>
            <person name="Russ C."/>
            <person name="Tyler B."/>
            <person name="van West P."/>
            <person name="Dieguez-Uribeondo J."/>
            <person name="Young S.K."/>
            <person name="Zeng Q."/>
            <person name="Gargeya S."/>
            <person name="Fitzgerald M."/>
            <person name="Abouelleil A."/>
            <person name="Alvarado L."/>
            <person name="Chapman S.B."/>
            <person name="Gainer-Dewar J."/>
            <person name="Goldberg J."/>
            <person name="Griggs A."/>
            <person name="Gujja S."/>
            <person name="Hansen M."/>
            <person name="Howarth C."/>
            <person name="Imamovic A."/>
            <person name="Ireland A."/>
            <person name="Larimer J."/>
            <person name="McCowan C."/>
            <person name="Murphy C."/>
            <person name="Pearson M."/>
            <person name="Poon T.W."/>
            <person name="Priest M."/>
            <person name="Roberts A."/>
            <person name="Saif S."/>
            <person name="Shea T."/>
            <person name="Sykes S."/>
            <person name="Wortman J."/>
            <person name="Nusbaum C."/>
            <person name="Birren B."/>
        </authorList>
    </citation>
    <scope>NUCLEOTIDE SEQUENCE [LARGE SCALE GENOMIC DNA]</scope>
    <source>
        <strain evidence="1">NJM9701</strain>
    </source>
</reference>
<dbReference type="VEuPathDB" id="FungiDB:H310_07934"/>
<dbReference type="GeneID" id="20084984"/>
<proteinExistence type="predicted"/>
<dbReference type="AlphaFoldDB" id="A0A024U109"/>
<name>A0A024U109_9STRA</name>
<dbReference type="EMBL" id="KI913966">
    <property type="protein sequence ID" value="ETV99903.1"/>
    <property type="molecule type" value="Genomic_DNA"/>
</dbReference>
<organism evidence="1">
    <name type="scientific">Aphanomyces invadans</name>
    <dbReference type="NCBI Taxonomy" id="157072"/>
    <lineage>
        <taxon>Eukaryota</taxon>
        <taxon>Sar</taxon>
        <taxon>Stramenopiles</taxon>
        <taxon>Oomycota</taxon>
        <taxon>Saprolegniomycetes</taxon>
        <taxon>Saprolegniales</taxon>
        <taxon>Verrucalvaceae</taxon>
        <taxon>Aphanomyces</taxon>
    </lineage>
</organism>
<accession>A0A024U109</accession>
<protein>
    <submittedName>
        <fullName evidence="1">Uncharacterized protein</fullName>
    </submittedName>
</protein>
<sequence>MMRVSWCRKSKLTTRCRCRRVLRGMGTCSKSIDSSLGIPHISMPLDRFSDPCYLMSTQVLKSFPHSNGGKTHERLSGDAVSPYISLRDHDFVFMTATCPFRNDAGRILQPQVPATPCARRKKCKETS</sequence>
<evidence type="ECO:0000313" key="1">
    <source>
        <dbReference type="EMBL" id="ETV99903.1"/>
    </source>
</evidence>
<gene>
    <name evidence="1" type="ORF">H310_07934</name>
</gene>